<keyword evidence="7" id="KW-1185">Reference proteome</keyword>
<comment type="caution">
    <text evidence="6">The sequence shown here is derived from an EMBL/GenBank/DDBJ whole genome shotgun (WGS) entry which is preliminary data.</text>
</comment>
<accession>A0ABW1NMJ0</accession>
<dbReference type="InterPro" id="IPR015168">
    <property type="entry name" value="SsuA/THI5"/>
</dbReference>
<dbReference type="InterPro" id="IPR001638">
    <property type="entry name" value="Solute-binding_3/MltF_N"/>
</dbReference>
<reference evidence="7" key="1">
    <citation type="journal article" date="2019" name="Int. J. Syst. Evol. Microbiol.">
        <title>The Global Catalogue of Microorganisms (GCM) 10K type strain sequencing project: providing services to taxonomists for standard genome sequencing and annotation.</title>
        <authorList>
            <consortium name="The Broad Institute Genomics Platform"/>
            <consortium name="The Broad Institute Genome Sequencing Center for Infectious Disease"/>
            <person name="Wu L."/>
            <person name="Ma J."/>
        </authorList>
    </citation>
    <scope>NUCLEOTIDE SEQUENCE [LARGE SCALE GENOMIC DNA]</scope>
    <source>
        <strain evidence="7">JCM 30346</strain>
    </source>
</reference>
<dbReference type="PROSITE" id="PS51257">
    <property type="entry name" value="PROKAR_LIPOPROTEIN"/>
    <property type="match status" value="1"/>
</dbReference>
<name>A0ABW1NMJ0_9ACTN</name>
<keyword evidence="3 4" id="KW-0732">Signal</keyword>
<evidence type="ECO:0000256" key="2">
    <source>
        <dbReference type="ARBA" id="ARBA00010742"/>
    </source>
</evidence>
<gene>
    <name evidence="6" type="ORF">ACFP1K_22585</name>
</gene>
<sequence length="323" mass="33421">MRRLLTGLAVAAVLVAASTACGSPSPNPPAAPEGGKQPDSVKVGVIPILDVAPIYLGKDKGFFSSRGMDLTMESGQGGAAIVPGVVSGQFQFGFSNVTSLMVAQSKGVPIKGVANGVASTGVDGEDFGGIVVKGDSPIRSAKDLAGKKVAVNTLKNIGDTSVRASVRKAGGDPGAVRFVEIAFPQMPAALDAGQVDAAWVVEPSLTAVKAKGGRVVASNFVDTAPDLTVALYFTSDKLQADNPDLVKRFQEAMRESLTYADAHPDEVRQILTTYTKIDAASLPGLILPKWPAEPNRASLEELAKLSRQDGLFATAPDLAKLVP</sequence>
<evidence type="ECO:0000313" key="6">
    <source>
        <dbReference type="EMBL" id="MFC6083972.1"/>
    </source>
</evidence>
<dbReference type="SMART" id="SM00062">
    <property type="entry name" value="PBPb"/>
    <property type="match status" value="1"/>
</dbReference>
<dbReference type="Pfam" id="PF09084">
    <property type="entry name" value="NMT1"/>
    <property type="match status" value="1"/>
</dbReference>
<dbReference type="PANTHER" id="PTHR30024:SF47">
    <property type="entry name" value="TAURINE-BINDING PERIPLASMIC PROTEIN"/>
    <property type="match status" value="1"/>
</dbReference>
<dbReference type="SUPFAM" id="SSF53850">
    <property type="entry name" value="Periplasmic binding protein-like II"/>
    <property type="match status" value="1"/>
</dbReference>
<dbReference type="PANTHER" id="PTHR30024">
    <property type="entry name" value="ALIPHATIC SULFONATES-BINDING PROTEIN-RELATED"/>
    <property type="match status" value="1"/>
</dbReference>
<dbReference type="Gene3D" id="3.40.190.10">
    <property type="entry name" value="Periplasmic binding protein-like II"/>
    <property type="match status" value="2"/>
</dbReference>
<proteinExistence type="inferred from homology"/>
<protein>
    <submittedName>
        <fullName evidence="6">ABC transporter substrate-binding protein</fullName>
    </submittedName>
</protein>
<dbReference type="Proteomes" id="UP001596137">
    <property type="component" value="Unassembled WGS sequence"/>
</dbReference>
<evidence type="ECO:0000256" key="3">
    <source>
        <dbReference type="ARBA" id="ARBA00022729"/>
    </source>
</evidence>
<comment type="similarity">
    <text evidence="2">Belongs to the bacterial solute-binding protein SsuA/TauA family.</text>
</comment>
<dbReference type="RefSeq" id="WP_380756527.1">
    <property type="nucleotide sequence ID" value="NZ_JBHSRF010000035.1"/>
</dbReference>
<evidence type="ECO:0000256" key="4">
    <source>
        <dbReference type="SAM" id="SignalP"/>
    </source>
</evidence>
<dbReference type="EMBL" id="JBHSRF010000035">
    <property type="protein sequence ID" value="MFC6083972.1"/>
    <property type="molecule type" value="Genomic_DNA"/>
</dbReference>
<dbReference type="CDD" id="cd13652">
    <property type="entry name" value="PBP2_ThiY_THI5_like_1"/>
    <property type="match status" value="1"/>
</dbReference>
<comment type="subcellular location">
    <subcellularLocation>
        <location evidence="1">Periplasm</location>
    </subcellularLocation>
</comment>
<evidence type="ECO:0000256" key="1">
    <source>
        <dbReference type="ARBA" id="ARBA00004418"/>
    </source>
</evidence>
<feature type="signal peptide" evidence="4">
    <location>
        <begin position="1"/>
        <end position="22"/>
    </location>
</feature>
<evidence type="ECO:0000259" key="5">
    <source>
        <dbReference type="SMART" id="SM00062"/>
    </source>
</evidence>
<feature type="domain" description="Solute-binding protein family 3/N-terminal" evidence="5">
    <location>
        <begin position="40"/>
        <end position="267"/>
    </location>
</feature>
<organism evidence="6 7">
    <name type="scientific">Sphaerisporangium aureirubrum</name>
    <dbReference type="NCBI Taxonomy" id="1544736"/>
    <lineage>
        <taxon>Bacteria</taxon>
        <taxon>Bacillati</taxon>
        <taxon>Actinomycetota</taxon>
        <taxon>Actinomycetes</taxon>
        <taxon>Streptosporangiales</taxon>
        <taxon>Streptosporangiaceae</taxon>
        <taxon>Sphaerisporangium</taxon>
    </lineage>
</organism>
<evidence type="ECO:0000313" key="7">
    <source>
        <dbReference type="Proteomes" id="UP001596137"/>
    </source>
</evidence>
<feature type="chain" id="PRO_5047540445" evidence="4">
    <location>
        <begin position="23"/>
        <end position="323"/>
    </location>
</feature>